<dbReference type="SUPFAM" id="SSF89623">
    <property type="entry name" value="Ribose/Galactose isomerase RpiB/AlsB"/>
    <property type="match status" value="1"/>
</dbReference>
<evidence type="ECO:0000256" key="9">
    <source>
        <dbReference type="PIRSR" id="PIRSR005384-2"/>
    </source>
</evidence>
<feature type="binding site" evidence="9">
    <location>
        <position position="138"/>
    </location>
    <ligand>
        <name>D-ribulose 5-phosphate</name>
        <dbReference type="ChEBI" id="CHEBI:58121"/>
    </ligand>
</feature>
<dbReference type="PANTHER" id="PTHR30345">
    <property type="entry name" value="RIBOSE-5-PHOSPHATE ISOMERASE B"/>
    <property type="match status" value="1"/>
</dbReference>
<feature type="binding site" evidence="9">
    <location>
        <position position="134"/>
    </location>
    <ligand>
        <name>D-ribulose 5-phosphate</name>
        <dbReference type="ChEBI" id="CHEBI:58121"/>
    </ligand>
</feature>
<dbReference type="NCBIfam" id="NF004051">
    <property type="entry name" value="PRK05571.1"/>
    <property type="match status" value="1"/>
</dbReference>
<dbReference type="Proteomes" id="UP000199416">
    <property type="component" value="Unassembled WGS sequence"/>
</dbReference>
<dbReference type="GO" id="GO:0004751">
    <property type="term" value="F:ribose-5-phosphate isomerase activity"/>
    <property type="evidence" value="ECO:0007669"/>
    <property type="project" value="UniProtKB-EC"/>
</dbReference>
<dbReference type="GO" id="GO:0019316">
    <property type="term" value="P:D-allose catabolic process"/>
    <property type="evidence" value="ECO:0007669"/>
    <property type="project" value="TreeGrafter"/>
</dbReference>
<feature type="binding site" evidence="9">
    <location>
        <begin position="8"/>
        <end position="9"/>
    </location>
    <ligand>
        <name>D-ribulose 5-phosphate</name>
        <dbReference type="ChEBI" id="CHEBI:58121"/>
    </ligand>
</feature>
<proteinExistence type="inferred from homology"/>
<name>A0A1G6QXW2_9ACTN</name>
<evidence type="ECO:0000256" key="4">
    <source>
        <dbReference type="ARBA" id="ARBA00011738"/>
    </source>
</evidence>
<dbReference type="AlphaFoldDB" id="A0A1G6QXW2"/>
<dbReference type="OrthoDB" id="1778624at2"/>
<keyword evidence="7 10" id="KW-0413">Isomerase</keyword>
<protein>
    <recommendedName>
        <fullName evidence="6">Ribose-5-phosphate isomerase B</fullName>
        <ecNumber evidence="5">5.3.1.6</ecNumber>
    </recommendedName>
    <alternativeName>
        <fullName evidence="8">Phosphoriboisomerase B</fullName>
    </alternativeName>
</protein>
<dbReference type="RefSeq" id="WP_091366889.1">
    <property type="nucleotide sequence ID" value="NZ_FMZF01000004.1"/>
</dbReference>
<dbReference type="PIRSF" id="PIRSF005384">
    <property type="entry name" value="RpiB_LacA_B"/>
    <property type="match status" value="1"/>
</dbReference>
<evidence type="ECO:0000256" key="3">
    <source>
        <dbReference type="ARBA" id="ARBA00008754"/>
    </source>
</evidence>
<evidence type="ECO:0000256" key="1">
    <source>
        <dbReference type="ARBA" id="ARBA00001713"/>
    </source>
</evidence>
<keyword evidence="11" id="KW-1185">Reference proteome</keyword>
<feature type="binding site" evidence="9">
    <location>
        <begin position="67"/>
        <end position="71"/>
    </location>
    <ligand>
        <name>D-ribulose 5-phosphate</name>
        <dbReference type="ChEBI" id="CHEBI:58121"/>
    </ligand>
</feature>
<evidence type="ECO:0000256" key="7">
    <source>
        <dbReference type="ARBA" id="ARBA00023235"/>
    </source>
</evidence>
<dbReference type="Gene3D" id="3.40.1400.10">
    <property type="entry name" value="Sugar-phosphate isomerase, RpiB/LacA/LacB"/>
    <property type="match status" value="1"/>
</dbReference>
<dbReference type="InterPro" id="IPR036569">
    <property type="entry name" value="RpiB_LacA_LacB_sf"/>
</dbReference>
<evidence type="ECO:0000256" key="6">
    <source>
        <dbReference type="ARBA" id="ARBA00014007"/>
    </source>
</evidence>
<feature type="binding site" evidence="9">
    <location>
        <position position="110"/>
    </location>
    <ligand>
        <name>D-ribulose 5-phosphate</name>
        <dbReference type="ChEBI" id="CHEBI:58121"/>
    </ligand>
</feature>
<evidence type="ECO:0000256" key="2">
    <source>
        <dbReference type="ARBA" id="ARBA00004988"/>
    </source>
</evidence>
<dbReference type="EMBL" id="FMZF01000004">
    <property type="protein sequence ID" value="SDC97230.1"/>
    <property type="molecule type" value="Genomic_DNA"/>
</dbReference>
<evidence type="ECO:0000256" key="8">
    <source>
        <dbReference type="ARBA" id="ARBA00032117"/>
    </source>
</evidence>
<feature type="binding site" evidence="9">
    <location>
        <position position="100"/>
    </location>
    <ligand>
        <name>D-ribulose 5-phosphate</name>
        <dbReference type="ChEBI" id="CHEBI:58121"/>
    </ligand>
</feature>
<dbReference type="GO" id="GO:0009052">
    <property type="term" value="P:pentose-phosphate shunt, non-oxidative branch"/>
    <property type="evidence" value="ECO:0007669"/>
    <property type="project" value="TreeGrafter"/>
</dbReference>
<reference evidence="11" key="1">
    <citation type="submission" date="2016-10" db="EMBL/GenBank/DDBJ databases">
        <authorList>
            <person name="Varghese N."/>
            <person name="Submissions S."/>
        </authorList>
    </citation>
    <scope>NUCLEOTIDE SEQUENCE [LARGE SCALE GENOMIC DNA]</scope>
    <source>
        <strain evidence="11">DSM 45421</strain>
    </source>
</reference>
<organism evidence="10 11">
    <name type="scientific">Geodermatophilus telluris</name>
    <dbReference type="NCBI Taxonomy" id="1190417"/>
    <lineage>
        <taxon>Bacteria</taxon>
        <taxon>Bacillati</taxon>
        <taxon>Actinomycetota</taxon>
        <taxon>Actinomycetes</taxon>
        <taxon>Geodermatophilales</taxon>
        <taxon>Geodermatophilaceae</taxon>
        <taxon>Geodermatophilus</taxon>
    </lineage>
</organism>
<dbReference type="Pfam" id="PF02502">
    <property type="entry name" value="LacAB_rpiB"/>
    <property type="match status" value="1"/>
</dbReference>
<evidence type="ECO:0000313" key="10">
    <source>
        <dbReference type="EMBL" id="SDC97230.1"/>
    </source>
</evidence>
<dbReference type="STRING" id="1190417.SAMN05660690_3148"/>
<dbReference type="PANTHER" id="PTHR30345:SF0">
    <property type="entry name" value="DNA DAMAGE-REPAIR_TOLERATION PROTEIN DRT102"/>
    <property type="match status" value="1"/>
</dbReference>
<dbReference type="NCBIfam" id="TIGR02133">
    <property type="entry name" value="RPI_actino"/>
    <property type="match status" value="1"/>
</dbReference>
<gene>
    <name evidence="10" type="ORF">SAMN05660690_3148</name>
</gene>
<sequence>MRVFVGTDHAGLEFKEHLKQALTGAGHEPVDCGAFDYDPQDDYPPFCFEVGERVVVEPGTLGVVIGGSGNGEQIAANKVPGVRAALVWNRETAELARAHNDANVCAIGARQHSVEEATELVLHFLASPWSGEERHVRRIGLIHDYEQNRHRPAGGLPTRGDAV</sequence>
<evidence type="ECO:0000256" key="5">
    <source>
        <dbReference type="ARBA" id="ARBA00011959"/>
    </source>
</evidence>
<dbReference type="InterPro" id="IPR011860">
    <property type="entry name" value="Rib-5-P_Isoase_Actino"/>
</dbReference>
<comment type="similarity">
    <text evidence="3">Belongs to the LacAB/RpiB family.</text>
</comment>
<dbReference type="EC" id="5.3.1.6" evidence="5"/>
<comment type="subunit">
    <text evidence="4">Homodimer.</text>
</comment>
<evidence type="ECO:0000313" key="11">
    <source>
        <dbReference type="Proteomes" id="UP000199416"/>
    </source>
</evidence>
<dbReference type="InterPro" id="IPR003500">
    <property type="entry name" value="RpiB_LacA_LacB"/>
</dbReference>
<dbReference type="NCBIfam" id="TIGR00689">
    <property type="entry name" value="rpiB_lacA_lacB"/>
    <property type="match status" value="1"/>
</dbReference>
<comment type="catalytic activity">
    <reaction evidence="1">
        <text>aldehydo-D-ribose 5-phosphate = D-ribulose 5-phosphate</text>
        <dbReference type="Rhea" id="RHEA:14657"/>
        <dbReference type="ChEBI" id="CHEBI:58121"/>
        <dbReference type="ChEBI" id="CHEBI:58273"/>
        <dbReference type="EC" id="5.3.1.6"/>
    </reaction>
</comment>
<accession>A0A1G6QXW2</accession>
<comment type="pathway">
    <text evidence="2">Carbohydrate degradation; pentose phosphate pathway; D-ribose 5-phosphate from D-ribulose 5-phosphate (non-oxidative stage): step 1/1.</text>
</comment>